<dbReference type="SUPFAM" id="SSF51430">
    <property type="entry name" value="NAD(P)-linked oxidoreductase"/>
    <property type="match status" value="1"/>
</dbReference>
<dbReference type="RefSeq" id="WP_065855947.1">
    <property type="nucleotide sequence ID" value="NZ_LYPC01000027.1"/>
</dbReference>
<keyword evidence="3" id="KW-1185">Reference proteome</keyword>
<feature type="domain" description="NADP-dependent oxidoreductase" evidence="1">
    <location>
        <begin position="22"/>
        <end position="309"/>
    </location>
</feature>
<reference evidence="3" key="1">
    <citation type="submission" date="2016-05" db="EMBL/GenBank/DDBJ databases">
        <title>Paenibacillus oryzae. sp. nov., isolated from the rice root.</title>
        <authorList>
            <person name="Zhang J."/>
            <person name="Zhang X."/>
        </authorList>
    </citation>
    <scope>NUCLEOTIDE SEQUENCE [LARGE SCALE GENOMIC DNA]</scope>
    <source>
        <strain evidence="3">KCTC13222</strain>
    </source>
</reference>
<dbReference type="PANTHER" id="PTHR42686">
    <property type="entry name" value="GH17980P-RELATED"/>
    <property type="match status" value="1"/>
</dbReference>
<evidence type="ECO:0000313" key="2">
    <source>
        <dbReference type="EMBL" id="OCT12033.1"/>
    </source>
</evidence>
<evidence type="ECO:0000313" key="3">
    <source>
        <dbReference type="Proteomes" id="UP000093309"/>
    </source>
</evidence>
<dbReference type="PANTHER" id="PTHR42686:SF1">
    <property type="entry name" value="GH17980P-RELATED"/>
    <property type="match status" value="1"/>
</dbReference>
<dbReference type="Gene3D" id="3.20.20.100">
    <property type="entry name" value="NADP-dependent oxidoreductase domain"/>
    <property type="match status" value="1"/>
</dbReference>
<dbReference type="GO" id="GO:0005829">
    <property type="term" value="C:cytosol"/>
    <property type="evidence" value="ECO:0007669"/>
    <property type="project" value="TreeGrafter"/>
</dbReference>
<name>A0A1C0ZV97_9BACL</name>
<dbReference type="InterPro" id="IPR023210">
    <property type="entry name" value="NADP_OxRdtase_dom"/>
</dbReference>
<dbReference type="InterPro" id="IPR036812">
    <property type="entry name" value="NAD(P)_OxRdtase_dom_sf"/>
</dbReference>
<evidence type="ECO:0000259" key="1">
    <source>
        <dbReference type="Pfam" id="PF00248"/>
    </source>
</evidence>
<dbReference type="GO" id="GO:0016491">
    <property type="term" value="F:oxidoreductase activity"/>
    <property type="evidence" value="ECO:0007669"/>
    <property type="project" value="InterPro"/>
</dbReference>
<dbReference type="OrthoDB" id="9773828at2"/>
<dbReference type="EMBL" id="LYPC01000027">
    <property type="protein sequence ID" value="OCT12033.1"/>
    <property type="molecule type" value="Genomic_DNA"/>
</dbReference>
<dbReference type="Pfam" id="PF00248">
    <property type="entry name" value="Aldo_ket_red"/>
    <property type="match status" value="1"/>
</dbReference>
<protein>
    <submittedName>
        <fullName evidence="2">Oxidoreductase</fullName>
    </submittedName>
</protein>
<proteinExistence type="predicted"/>
<comment type="caution">
    <text evidence="2">The sequence shown here is derived from an EMBL/GenBank/DDBJ whole genome shotgun (WGS) entry which is preliminary data.</text>
</comment>
<accession>A0A1C0ZV97</accession>
<dbReference type="STRING" id="512399.A8709_29715"/>
<organism evidence="2 3">
    <name type="scientific">Paenibacillus pectinilyticus</name>
    <dbReference type="NCBI Taxonomy" id="512399"/>
    <lineage>
        <taxon>Bacteria</taxon>
        <taxon>Bacillati</taxon>
        <taxon>Bacillota</taxon>
        <taxon>Bacilli</taxon>
        <taxon>Bacillales</taxon>
        <taxon>Paenibacillaceae</taxon>
        <taxon>Paenibacillus</taxon>
    </lineage>
</organism>
<gene>
    <name evidence="2" type="ORF">A8709_29715</name>
</gene>
<dbReference type="Proteomes" id="UP000093309">
    <property type="component" value="Unassembled WGS sequence"/>
</dbReference>
<dbReference type="CDD" id="cd19090">
    <property type="entry name" value="AKR_AKR15A-like"/>
    <property type="match status" value="1"/>
</dbReference>
<dbReference type="InterPro" id="IPR020471">
    <property type="entry name" value="AKR"/>
</dbReference>
<sequence length="325" mass="35244">MTTESLYSNRPIGKTGLLVSPLCVGGAPFGDMPEIFTFSAPEATALETIRAAFASPINFLDTAAAYGDGESERRIGKVIKENGGLPSGYVLATKADRCLQTGDFSGEQIKRSIEGSLTRLGLDRLQYVYIHDPEHSTFENIMGAGGPLEVLKNFKDQGVIDHIGISGGPIDMLIRYVETGEFSAVETHNRYTLLNRSAEPLLDIANQLGVAVINAAPYGSGILAKGPDAYARYAYSDAPPLLLERAHSLMKACQAWNVPLAAAALQFSMRDPRVASTVVGMSKPERVAQTLELANYPIPSELWSALDEIEFFTEDPESERFEKHA</sequence>
<dbReference type="AlphaFoldDB" id="A0A1C0ZV97"/>